<proteinExistence type="predicted"/>
<dbReference type="GO" id="GO:0006508">
    <property type="term" value="P:proteolysis"/>
    <property type="evidence" value="ECO:0007669"/>
    <property type="project" value="InterPro"/>
</dbReference>
<dbReference type="STRING" id="917.SAMN05216326_11479"/>
<dbReference type="Proteomes" id="UP000199459">
    <property type="component" value="Unassembled WGS sequence"/>
</dbReference>
<gene>
    <name evidence="3" type="ORF">SAMN05216325_1149</name>
</gene>
<dbReference type="OrthoDB" id="275270at2"/>
<dbReference type="Pfam" id="PF05547">
    <property type="entry name" value="Peptidase_M6"/>
    <property type="match status" value="1"/>
</dbReference>
<evidence type="ECO:0000259" key="2">
    <source>
        <dbReference type="Pfam" id="PF05547"/>
    </source>
</evidence>
<dbReference type="PANTHER" id="PTHR41775:SF1">
    <property type="entry name" value="PEPTIDASE M6-LIKE DOMAIN-CONTAINING PROTEIN"/>
    <property type="match status" value="1"/>
</dbReference>
<feature type="compositionally biased region" description="Polar residues" evidence="1">
    <location>
        <begin position="385"/>
        <end position="394"/>
    </location>
</feature>
<feature type="compositionally biased region" description="Polar residues" evidence="1">
    <location>
        <begin position="402"/>
        <end position="424"/>
    </location>
</feature>
<dbReference type="RefSeq" id="WP_090632616.1">
    <property type="nucleotide sequence ID" value="NZ_FOCP01000014.1"/>
</dbReference>
<evidence type="ECO:0000313" key="3">
    <source>
        <dbReference type="EMBL" id="SEN33270.1"/>
    </source>
</evidence>
<accession>A0A1H8FNV0</accession>
<dbReference type="PANTHER" id="PTHR41775">
    <property type="entry name" value="SECRETED PROTEIN-RELATED"/>
    <property type="match status" value="1"/>
</dbReference>
<name>A0A1H8FNV0_9PROT</name>
<sequence>MCYERCIAPPSPELEEKIIRSKQRLREGIALPGKTDKDVLDQKSAALILTRPPKTRAHTLISPTKQFSPIVGVRKALVLLVDFSDKTAAQTQQHYSDMLFSSGTYATGSMRDFYREASYGRLDVVGEVSGTGGPTAGWYRAPQTKAYYTNDDYGFGSYPRNAQKLVEDVIDLAAPHVNFAEYDNDGDGIVDALVIIAAGSGGEATGNRSDIWSHKWSIAPKTYNGVQIRNYFMAPEDGRVGVMAHELGHLLMQWPDLYDTDYSSRGTGRWDLMAGGSWNNGGDTPAHPTAWCKLQAGWIAPKVIFNDTQNVNIQPYHSSADVYKLPIGDVNSKEYFLVTNRQQQGFDRYLPGSGCIIEHVDDNQANNTDENHYLVDIEQADGNRDLNTNANSGDTGDAFPSGANNVFNDTTTPNSKANDGSSSSVDVSAIRLTGNTINATISVGTVSTQVWLANKIIDRTYTSYHTQNAWVHIKNTGWRKIKSDHPDGVTHLLIMACEAQANNIPVTVYVDDNTIYRMYMV</sequence>
<dbReference type="SUPFAM" id="SSF55486">
    <property type="entry name" value="Metalloproteases ('zincins'), catalytic domain"/>
    <property type="match status" value="1"/>
</dbReference>
<dbReference type="GO" id="GO:0008233">
    <property type="term" value="F:peptidase activity"/>
    <property type="evidence" value="ECO:0007669"/>
    <property type="project" value="InterPro"/>
</dbReference>
<dbReference type="InterPro" id="IPR008757">
    <property type="entry name" value="Peptidase_M6-like_domain"/>
</dbReference>
<dbReference type="AlphaFoldDB" id="A0A1H8FNV0"/>
<protein>
    <submittedName>
        <fullName evidence="3">Immune inhibitor A</fullName>
    </submittedName>
</protein>
<evidence type="ECO:0000313" key="4">
    <source>
        <dbReference type="Proteomes" id="UP000199459"/>
    </source>
</evidence>
<dbReference type="EMBL" id="FOCP01000014">
    <property type="protein sequence ID" value="SEN33270.1"/>
    <property type="molecule type" value="Genomic_DNA"/>
</dbReference>
<dbReference type="NCBIfam" id="TIGR03296">
    <property type="entry name" value="M6dom_TIGR03296"/>
    <property type="match status" value="1"/>
</dbReference>
<evidence type="ECO:0000256" key="1">
    <source>
        <dbReference type="SAM" id="MobiDB-lite"/>
    </source>
</evidence>
<feature type="domain" description="Peptidase M6-like" evidence="2">
    <location>
        <begin position="77"/>
        <end position="291"/>
    </location>
</feature>
<organism evidence="3 4">
    <name type="scientific">Nitrosomonas marina</name>
    <dbReference type="NCBI Taxonomy" id="917"/>
    <lineage>
        <taxon>Bacteria</taxon>
        <taxon>Pseudomonadati</taxon>
        <taxon>Pseudomonadota</taxon>
        <taxon>Betaproteobacteria</taxon>
        <taxon>Nitrosomonadales</taxon>
        <taxon>Nitrosomonadaceae</taxon>
        <taxon>Nitrosomonas</taxon>
    </lineage>
</organism>
<reference evidence="3 4" key="1">
    <citation type="submission" date="2016-10" db="EMBL/GenBank/DDBJ databases">
        <authorList>
            <person name="de Groot N.N."/>
        </authorList>
    </citation>
    <scope>NUCLEOTIDE SEQUENCE [LARGE SCALE GENOMIC DNA]</scope>
    <source>
        <strain evidence="3 4">Nm22</strain>
    </source>
</reference>
<feature type="region of interest" description="Disordered" evidence="1">
    <location>
        <begin position="383"/>
        <end position="424"/>
    </location>
</feature>